<comment type="similarity">
    <text evidence="4">Belongs to the WD repeat MDV1/CAF4 family.</text>
</comment>
<feature type="compositionally biased region" description="Basic and acidic residues" evidence="8">
    <location>
        <begin position="1"/>
        <end position="13"/>
    </location>
</feature>
<dbReference type="SMART" id="SM00320">
    <property type="entry name" value="WD40"/>
    <property type="match status" value="6"/>
</dbReference>
<evidence type="ECO:0000313" key="10">
    <source>
        <dbReference type="EMBL" id="KAG7438549.1"/>
    </source>
</evidence>
<feature type="repeat" description="WD" evidence="7">
    <location>
        <begin position="252"/>
        <end position="293"/>
    </location>
</feature>
<evidence type="ECO:0000256" key="1">
    <source>
        <dbReference type="ARBA" id="ARBA00022574"/>
    </source>
</evidence>
<protein>
    <recommendedName>
        <fullName evidence="5">Mitochondrial division protein 1</fullName>
    </recommendedName>
</protein>
<evidence type="ECO:0000256" key="7">
    <source>
        <dbReference type="PROSITE-ProRule" id="PRU00221"/>
    </source>
</evidence>
<feature type="repeat" description="WD" evidence="7">
    <location>
        <begin position="294"/>
        <end position="335"/>
    </location>
</feature>
<feature type="repeat" description="WD" evidence="7">
    <location>
        <begin position="198"/>
        <end position="239"/>
    </location>
</feature>
<dbReference type="InterPro" id="IPR059122">
    <property type="entry name" value="Beta-prop_WDR5-like"/>
</dbReference>
<dbReference type="CDD" id="cd00200">
    <property type="entry name" value="WD40"/>
    <property type="match status" value="1"/>
</dbReference>
<gene>
    <name evidence="10" type="primary">Wdr5</name>
    <name evidence="10" type="ORF">Forpi1262_v000872</name>
</gene>
<dbReference type="PANTHER" id="PTHR22847:SF637">
    <property type="entry name" value="WD REPEAT DOMAIN 5B"/>
    <property type="match status" value="1"/>
</dbReference>
<dbReference type="EMBL" id="JAELUR010000001">
    <property type="protein sequence ID" value="KAG7438549.1"/>
    <property type="molecule type" value="Genomic_DNA"/>
</dbReference>
<evidence type="ECO:0000256" key="5">
    <source>
        <dbReference type="ARBA" id="ARBA00039789"/>
    </source>
</evidence>
<dbReference type="GO" id="GO:0048188">
    <property type="term" value="C:Set1C/COMPASS complex"/>
    <property type="evidence" value="ECO:0007669"/>
    <property type="project" value="TreeGrafter"/>
</dbReference>
<keyword evidence="2" id="KW-0677">Repeat</keyword>
<accession>A0A8J5QCW1</accession>
<evidence type="ECO:0000256" key="2">
    <source>
        <dbReference type="ARBA" id="ARBA00022737"/>
    </source>
</evidence>
<comment type="caution">
    <text evidence="10">The sequence shown here is derived from an EMBL/GenBank/DDBJ whole genome shotgun (WGS) entry which is preliminary data.</text>
</comment>
<dbReference type="FunFam" id="2.130.10.10:FF:000510">
    <property type="entry name" value="WD repeat protein"/>
    <property type="match status" value="1"/>
</dbReference>
<evidence type="ECO:0000256" key="6">
    <source>
        <dbReference type="ARBA" id="ARBA00043913"/>
    </source>
</evidence>
<feature type="compositionally biased region" description="Basic residues" evidence="8">
    <location>
        <begin position="77"/>
        <end position="86"/>
    </location>
</feature>
<dbReference type="GO" id="GO:0042393">
    <property type="term" value="F:histone binding"/>
    <property type="evidence" value="ECO:0007669"/>
    <property type="project" value="TreeGrafter"/>
</dbReference>
<organism evidence="10 11">
    <name type="scientific">Fusarium oxysporum f. sp. raphani</name>
    <dbReference type="NCBI Taxonomy" id="96318"/>
    <lineage>
        <taxon>Eukaryota</taxon>
        <taxon>Fungi</taxon>
        <taxon>Dikarya</taxon>
        <taxon>Ascomycota</taxon>
        <taxon>Pezizomycotina</taxon>
        <taxon>Sordariomycetes</taxon>
        <taxon>Hypocreomycetidae</taxon>
        <taxon>Hypocreales</taxon>
        <taxon>Nectriaceae</taxon>
        <taxon>Fusarium</taxon>
        <taxon>Fusarium oxysporum species complex</taxon>
    </lineage>
</organism>
<feature type="region of interest" description="Disordered" evidence="8">
    <location>
        <begin position="1"/>
        <end position="148"/>
    </location>
</feature>
<feature type="compositionally biased region" description="Low complexity" evidence="8">
    <location>
        <begin position="105"/>
        <end position="124"/>
    </location>
</feature>
<dbReference type="Proteomes" id="UP000693942">
    <property type="component" value="Unassembled WGS sequence"/>
</dbReference>
<dbReference type="AlphaFoldDB" id="A0A8J5QCW1"/>
<sequence>MASEDDRPSDSPRNKRRKTSGDSSPPYAPQRDAEDNDRSPRQSRQLSIRDNRRNSRTISPSPGEDGAGNKYYESRRTSRSRSRLRSRSLSSIDSRRHSRSRSRLTTRSQSPRSSRSRSRSQLSFRRSRTDSLSARGAEPTPPPEPFKPNYRARLVLHGHTKPVSQVRISPNGKFIASASADATIKIWDATTGEHMDTLVGHMAGVSCLAWTPDSNTIASGSDDKAIRLWDRVTGRPKTTTRKSVAGQEMGPLKGHHNYIHCLAFSPKGNILASGSYDEAVFLWDVRAGRQMRSLPAHSDPVSGIDFSRDGTLVVSCSTDGLIRIWDTSTGQCLRTLVHEDNPAVANVCFSPNGRFVLAFNLDNCIRLWDYVSGTVKRHIKATSTRSSLEDGSIVMWDVVSKTVLQRVEGHKGVCFWVDVHGETMVTGGQDNTVKVYRHSRDANKVNGDTEKVGKEPQAEGSLAQQDVAMEGI</sequence>
<dbReference type="PROSITE" id="PS50294">
    <property type="entry name" value="WD_REPEATS_REGION"/>
    <property type="match status" value="5"/>
</dbReference>
<feature type="compositionally biased region" description="Basic and acidic residues" evidence="8">
    <location>
        <begin position="31"/>
        <end position="40"/>
    </location>
</feature>
<evidence type="ECO:0000259" key="9">
    <source>
        <dbReference type="Pfam" id="PF25175"/>
    </source>
</evidence>
<dbReference type="InterPro" id="IPR019775">
    <property type="entry name" value="WD40_repeat_CS"/>
</dbReference>
<keyword evidence="3" id="KW-0175">Coiled coil</keyword>
<evidence type="ECO:0000313" key="11">
    <source>
        <dbReference type="Proteomes" id="UP000693942"/>
    </source>
</evidence>
<feature type="repeat" description="WD" evidence="7">
    <location>
        <begin position="156"/>
        <end position="197"/>
    </location>
</feature>
<dbReference type="InterPro" id="IPR001680">
    <property type="entry name" value="WD40_rpt"/>
</dbReference>
<dbReference type="PROSITE" id="PS50082">
    <property type="entry name" value="WD_REPEATS_2"/>
    <property type="match status" value="5"/>
</dbReference>
<dbReference type="PANTHER" id="PTHR22847">
    <property type="entry name" value="WD40 REPEAT PROTEIN"/>
    <property type="match status" value="1"/>
</dbReference>
<feature type="repeat" description="WD" evidence="7">
    <location>
        <begin position="337"/>
        <end position="378"/>
    </location>
</feature>
<feature type="domain" description="WDR5-like beta-propeller" evidence="9">
    <location>
        <begin position="156"/>
        <end position="437"/>
    </location>
</feature>
<evidence type="ECO:0000256" key="4">
    <source>
        <dbReference type="ARBA" id="ARBA00038415"/>
    </source>
</evidence>
<proteinExistence type="inferred from homology"/>
<keyword evidence="1 7" id="KW-0853">WD repeat</keyword>
<comment type="function">
    <text evidence="6">Involved in mitochondrial fission. Acts as an adapter protein required to form mitochondrial fission complexes. Formation of these complexes is required to promote constriction and fission of the mitochondrial compartment at a late step in mitochondrial division.</text>
</comment>
<name>A0A8J5QCW1_FUSOX</name>
<dbReference type="PROSITE" id="PS00678">
    <property type="entry name" value="WD_REPEATS_1"/>
    <property type="match status" value="3"/>
</dbReference>
<evidence type="ECO:0000256" key="3">
    <source>
        <dbReference type="ARBA" id="ARBA00023054"/>
    </source>
</evidence>
<reference evidence="10" key="1">
    <citation type="submission" date="2021-04" db="EMBL/GenBank/DDBJ databases">
        <title>First draft genome resource for Brassicaceae pathogens Fusarium oxysporum f. sp. raphani and Fusarium oxysporum f. sp. rapae.</title>
        <authorList>
            <person name="Asai S."/>
        </authorList>
    </citation>
    <scope>NUCLEOTIDE SEQUENCE</scope>
    <source>
        <strain evidence="10">Tf1262</strain>
    </source>
</reference>
<evidence type="ECO:0000256" key="8">
    <source>
        <dbReference type="SAM" id="MobiDB-lite"/>
    </source>
</evidence>
<dbReference type="Pfam" id="PF25175">
    <property type="entry name" value="Beta-prop_WDR5"/>
    <property type="match status" value="1"/>
</dbReference>